<dbReference type="Pfam" id="PF02110">
    <property type="entry name" value="HK"/>
    <property type="match status" value="1"/>
</dbReference>
<keyword evidence="10" id="KW-0067">ATP-binding</keyword>
<dbReference type="GO" id="GO:0009228">
    <property type="term" value="P:thiamine biosynthetic process"/>
    <property type="evidence" value="ECO:0007669"/>
    <property type="project" value="UniProtKB-KW"/>
</dbReference>
<dbReference type="InterPro" id="IPR000417">
    <property type="entry name" value="Hyethyz_kinase"/>
</dbReference>
<evidence type="ECO:0000313" key="20">
    <source>
        <dbReference type="Proteomes" id="UP000697127"/>
    </source>
</evidence>
<dbReference type="HAMAP" id="MF_00228">
    <property type="entry name" value="Thz_kinase"/>
    <property type="match status" value="1"/>
</dbReference>
<evidence type="ECO:0000256" key="7">
    <source>
        <dbReference type="ARBA" id="ARBA00022723"/>
    </source>
</evidence>
<protein>
    <recommendedName>
        <fullName evidence="18">Thiamine phosphate synthase/TenI domain-containing protein</fullName>
    </recommendedName>
</protein>
<comment type="catalytic activity">
    <reaction evidence="13">
        <text>4-methyl-5-(2-phosphooxyethyl)-thiazole + 4-amino-2-methyl-5-(diphosphooxymethyl)pyrimidine + H(+) = thiamine phosphate + diphosphate</text>
        <dbReference type="Rhea" id="RHEA:22328"/>
        <dbReference type="ChEBI" id="CHEBI:15378"/>
        <dbReference type="ChEBI" id="CHEBI:33019"/>
        <dbReference type="ChEBI" id="CHEBI:37575"/>
        <dbReference type="ChEBI" id="CHEBI:57841"/>
        <dbReference type="ChEBI" id="CHEBI:58296"/>
        <dbReference type="EC" id="2.5.1.3"/>
    </reaction>
</comment>
<evidence type="ECO:0000259" key="18">
    <source>
        <dbReference type="Pfam" id="PF02581"/>
    </source>
</evidence>
<organism evidence="19 20">
    <name type="scientific">Pichia californica</name>
    <dbReference type="NCBI Taxonomy" id="460514"/>
    <lineage>
        <taxon>Eukaryota</taxon>
        <taxon>Fungi</taxon>
        <taxon>Dikarya</taxon>
        <taxon>Ascomycota</taxon>
        <taxon>Saccharomycotina</taxon>
        <taxon>Pichiomycetes</taxon>
        <taxon>Pichiales</taxon>
        <taxon>Pichiaceae</taxon>
        <taxon>Pichia</taxon>
    </lineage>
</organism>
<comment type="catalytic activity">
    <reaction evidence="14">
        <text>2-(2-carboxy-4-methylthiazol-5-yl)ethyl phosphate + 4-amino-2-methyl-5-(diphosphooxymethyl)pyrimidine + 2 H(+) = thiamine phosphate + CO2 + diphosphate</text>
        <dbReference type="Rhea" id="RHEA:47848"/>
        <dbReference type="ChEBI" id="CHEBI:15378"/>
        <dbReference type="ChEBI" id="CHEBI:16526"/>
        <dbReference type="ChEBI" id="CHEBI:33019"/>
        <dbReference type="ChEBI" id="CHEBI:37575"/>
        <dbReference type="ChEBI" id="CHEBI:57841"/>
        <dbReference type="ChEBI" id="CHEBI:62890"/>
        <dbReference type="EC" id="2.5.1.3"/>
    </reaction>
</comment>
<dbReference type="InterPro" id="IPR034291">
    <property type="entry name" value="TMP_synthase"/>
</dbReference>
<dbReference type="CDD" id="cd01170">
    <property type="entry name" value="THZ_kinase"/>
    <property type="match status" value="1"/>
</dbReference>
<keyword evidence="8" id="KW-0547">Nucleotide-binding</keyword>
<evidence type="ECO:0000256" key="8">
    <source>
        <dbReference type="ARBA" id="ARBA00022741"/>
    </source>
</evidence>
<dbReference type="GO" id="GO:0005524">
    <property type="term" value="F:ATP binding"/>
    <property type="evidence" value="ECO:0007669"/>
    <property type="project" value="UniProtKB-KW"/>
</dbReference>
<evidence type="ECO:0000313" key="19">
    <source>
        <dbReference type="EMBL" id="KAG0689708.1"/>
    </source>
</evidence>
<evidence type="ECO:0000256" key="9">
    <source>
        <dbReference type="ARBA" id="ARBA00022777"/>
    </source>
</evidence>
<proteinExistence type="inferred from homology"/>
<dbReference type="PANTHER" id="PTHR20857">
    <property type="entry name" value="THIAMINE-PHOSPHATE PYROPHOSPHORYLASE"/>
    <property type="match status" value="1"/>
</dbReference>
<sequence length="502" mass="54156">MKDKSKIDYSVYLVTNNELIPEGLTIYNQVEKALQNGATIVQLREKELDTGDFIKRAQKIHELTKTYNVPLIINDRVDVALSIDAEGVHVGQDDMDPVLVRKMIGNEKILGVSTRCEEELLGVINSEALIDYIGMGTTYSTSTKVVKRAPLGAQGVQALLKIISEQKPELKSVIIGGLNKYNIPFTLANCSYYGFNTNGVAVVSCIMGQQDAAKETKDIANSVKLGFRSSLSEINEVTSEEIQQITVSSNKPVIHFITNSVVKQFSANVCIAVGGSPIMSELTEEFCQFAKIPNIALVLNTGTPSTLSLNVYKSAIKAYNSQMKPIIYDPVACGATGSRRLIMEELTSVGYFTVIKGNMAELCTMAGVDGSEMRGVDSIMDLDIEKLTSILSVLAKNKRCVIVMTGKIDIVVDGITPTKSPRVAHISGGDPLMAEISGSGCALGGVIASYVASTSYFQAFEATVSAVRAYKKAGLKAASKSKGPGSFTIKFLDELYCNKEVK</sequence>
<dbReference type="InterPro" id="IPR036206">
    <property type="entry name" value="ThiamineP_synth_sf"/>
</dbReference>
<dbReference type="Gene3D" id="3.20.20.70">
    <property type="entry name" value="Aldolase class I"/>
    <property type="match status" value="1"/>
</dbReference>
<feature type="domain" description="Thiamine phosphate synthase/TenI" evidence="18">
    <location>
        <begin position="11"/>
        <end position="206"/>
    </location>
</feature>
<dbReference type="GO" id="GO:0004789">
    <property type="term" value="F:thiamine-phosphate diphosphorylase activity"/>
    <property type="evidence" value="ECO:0007669"/>
    <property type="project" value="UniProtKB-EC"/>
</dbReference>
<dbReference type="AlphaFoldDB" id="A0A9P6WQ13"/>
<dbReference type="NCBIfam" id="TIGR00693">
    <property type="entry name" value="thiE"/>
    <property type="match status" value="1"/>
</dbReference>
<evidence type="ECO:0000256" key="12">
    <source>
        <dbReference type="ARBA" id="ARBA00022977"/>
    </source>
</evidence>
<comment type="pathway">
    <text evidence="5">Cofactor biosynthesis; thiamine diphosphate biosynthesis; thiamine phosphate from 4-amino-2-methyl-5-diphosphomethylpyrimidine and 4-methyl-5-(2-phosphoethyl)-thiazole: step 1/1.</text>
</comment>
<dbReference type="Pfam" id="PF02581">
    <property type="entry name" value="TMP-TENI"/>
    <property type="match status" value="1"/>
</dbReference>
<reference evidence="19" key="1">
    <citation type="submission" date="2020-11" db="EMBL/GenBank/DDBJ databases">
        <title>Kefir isolates.</title>
        <authorList>
            <person name="Marcisauskas S."/>
            <person name="Kim Y."/>
            <person name="Blasche S."/>
        </authorList>
    </citation>
    <scope>NUCLEOTIDE SEQUENCE</scope>
    <source>
        <strain evidence="19">Olga-1</strain>
    </source>
</reference>
<keyword evidence="11" id="KW-0460">Magnesium</keyword>
<dbReference type="Gene3D" id="3.40.1190.20">
    <property type="match status" value="1"/>
</dbReference>
<evidence type="ECO:0000256" key="17">
    <source>
        <dbReference type="ARBA" id="ARBA00061283"/>
    </source>
</evidence>
<dbReference type="CDD" id="cd00564">
    <property type="entry name" value="TMP_TenI"/>
    <property type="match status" value="1"/>
</dbReference>
<evidence type="ECO:0000256" key="2">
    <source>
        <dbReference type="ARBA" id="ARBA00001946"/>
    </source>
</evidence>
<dbReference type="GO" id="GO:0005737">
    <property type="term" value="C:cytoplasm"/>
    <property type="evidence" value="ECO:0007669"/>
    <property type="project" value="TreeGrafter"/>
</dbReference>
<evidence type="ECO:0000256" key="3">
    <source>
        <dbReference type="ARBA" id="ARBA00003814"/>
    </source>
</evidence>
<evidence type="ECO:0000256" key="1">
    <source>
        <dbReference type="ARBA" id="ARBA00001771"/>
    </source>
</evidence>
<evidence type="ECO:0000256" key="5">
    <source>
        <dbReference type="ARBA" id="ARBA00005165"/>
    </source>
</evidence>
<keyword evidence="7" id="KW-0479">Metal-binding</keyword>
<dbReference type="PANTHER" id="PTHR20857:SF23">
    <property type="entry name" value="THIAMINE BIOSYNTHETIC BIFUNCTIONAL ENZYME"/>
    <property type="match status" value="1"/>
</dbReference>
<dbReference type="GO" id="GO:0004417">
    <property type="term" value="F:hydroxyethylthiazole kinase activity"/>
    <property type="evidence" value="ECO:0007669"/>
    <property type="project" value="UniProtKB-EC"/>
</dbReference>
<comment type="catalytic activity">
    <reaction evidence="1">
        <text>5-(2-hydroxyethyl)-4-methylthiazole + ATP = 4-methyl-5-(2-phosphooxyethyl)-thiazole + ADP + H(+)</text>
        <dbReference type="Rhea" id="RHEA:24212"/>
        <dbReference type="ChEBI" id="CHEBI:15378"/>
        <dbReference type="ChEBI" id="CHEBI:17957"/>
        <dbReference type="ChEBI" id="CHEBI:30616"/>
        <dbReference type="ChEBI" id="CHEBI:58296"/>
        <dbReference type="ChEBI" id="CHEBI:456216"/>
        <dbReference type="EC" id="2.7.1.50"/>
    </reaction>
</comment>
<dbReference type="NCBIfam" id="NF006830">
    <property type="entry name" value="PRK09355.1"/>
    <property type="match status" value="1"/>
</dbReference>
<accession>A0A9P6WQ13</accession>
<dbReference type="Proteomes" id="UP000697127">
    <property type="component" value="Unassembled WGS sequence"/>
</dbReference>
<dbReference type="InterPro" id="IPR022998">
    <property type="entry name" value="ThiamineP_synth_TenI"/>
</dbReference>
<keyword evidence="12" id="KW-0784">Thiamine biosynthesis</keyword>
<dbReference type="InterPro" id="IPR013785">
    <property type="entry name" value="Aldolase_TIM"/>
</dbReference>
<dbReference type="HAMAP" id="MF_00097">
    <property type="entry name" value="TMP_synthase"/>
    <property type="match status" value="1"/>
</dbReference>
<name>A0A9P6WQ13_9ASCO</name>
<evidence type="ECO:0000256" key="14">
    <source>
        <dbReference type="ARBA" id="ARBA00047851"/>
    </source>
</evidence>
<evidence type="ECO:0000256" key="15">
    <source>
        <dbReference type="ARBA" id="ARBA00047883"/>
    </source>
</evidence>
<comment type="function">
    <text evidence="3">Condenses 4-methyl-5-(beta-hydroxyethyl)thiazole monophosphate (THZ-P) and 2-methyl-4-amino-5-hydroxymethyl pyrimidine pyrophosphate (HMP-PP) to form thiamine monophosphate (TMP).</text>
</comment>
<keyword evidence="9" id="KW-0418">Kinase</keyword>
<evidence type="ECO:0000256" key="11">
    <source>
        <dbReference type="ARBA" id="ARBA00022842"/>
    </source>
</evidence>
<comment type="similarity">
    <text evidence="16">In the C-terminal section; belongs to the Thz kinase family.</text>
</comment>
<comment type="pathway">
    <text evidence="4">Cofactor biosynthesis; thiamine diphosphate biosynthesis; 4-methyl-5-(2-phosphoethyl)-thiazole from 5-(2-hydroxyethyl)-4-methylthiazole: step 1/1.</text>
</comment>
<evidence type="ECO:0000256" key="6">
    <source>
        <dbReference type="ARBA" id="ARBA00022679"/>
    </source>
</evidence>
<evidence type="ECO:0000256" key="16">
    <source>
        <dbReference type="ARBA" id="ARBA00061146"/>
    </source>
</evidence>
<dbReference type="InterPro" id="IPR029056">
    <property type="entry name" value="Ribokinase-like"/>
</dbReference>
<comment type="catalytic activity">
    <reaction evidence="15">
        <text>2-[(2R,5Z)-2-carboxy-4-methylthiazol-5(2H)-ylidene]ethyl phosphate + 4-amino-2-methyl-5-(diphosphooxymethyl)pyrimidine + 2 H(+) = thiamine phosphate + CO2 + diphosphate</text>
        <dbReference type="Rhea" id="RHEA:47844"/>
        <dbReference type="ChEBI" id="CHEBI:15378"/>
        <dbReference type="ChEBI" id="CHEBI:16526"/>
        <dbReference type="ChEBI" id="CHEBI:33019"/>
        <dbReference type="ChEBI" id="CHEBI:37575"/>
        <dbReference type="ChEBI" id="CHEBI:57841"/>
        <dbReference type="ChEBI" id="CHEBI:62899"/>
        <dbReference type="EC" id="2.5.1.3"/>
    </reaction>
</comment>
<dbReference type="SUPFAM" id="SSF53613">
    <property type="entry name" value="Ribokinase-like"/>
    <property type="match status" value="1"/>
</dbReference>
<keyword evidence="20" id="KW-1185">Reference proteome</keyword>
<dbReference type="SUPFAM" id="SSF51391">
    <property type="entry name" value="Thiamin phosphate synthase"/>
    <property type="match status" value="1"/>
</dbReference>
<evidence type="ECO:0000256" key="10">
    <source>
        <dbReference type="ARBA" id="ARBA00022840"/>
    </source>
</evidence>
<comment type="caution">
    <text evidence="19">The sequence shown here is derived from an EMBL/GenBank/DDBJ whole genome shotgun (WGS) entry which is preliminary data.</text>
</comment>
<keyword evidence="6" id="KW-0808">Transferase</keyword>
<dbReference type="PRINTS" id="PR01099">
    <property type="entry name" value="HYETHTZKNASE"/>
</dbReference>
<dbReference type="GO" id="GO:0000287">
    <property type="term" value="F:magnesium ion binding"/>
    <property type="evidence" value="ECO:0007669"/>
    <property type="project" value="InterPro"/>
</dbReference>
<gene>
    <name evidence="19" type="ORF">C6P40_004607</name>
</gene>
<dbReference type="FunFam" id="3.20.20.70:FF:000104">
    <property type="entry name" value="Thiamine biosynthetic bifunctional enzyme"/>
    <property type="match status" value="1"/>
</dbReference>
<evidence type="ECO:0000256" key="4">
    <source>
        <dbReference type="ARBA" id="ARBA00004868"/>
    </source>
</evidence>
<comment type="similarity">
    <text evidence="17">In the N-terminal section; belongs to the thiamine-phosphate synthase family.</text>
</comment>
<evidence type="ECO:0000256" key="13">
    <source>
        <dbReference type="ARBA" id="ARBA00047334"/>
    </source>
</evidence>
<comment type="cofactor">
    <cofactor evidence="2">
        <name>Mg(2+)</name>
        <dbReference type="ChEBI" id="CHEBI:18420"/>
    </cofactor>
</comment>
<dbReference type="EMBL" id="PUHW01000065">
    <property type="protein sequence ID" value="KAG0689708.1"/>
    <property type="molecule type" value="Genomic_DNA"/>
</dbReference>